<dbReference type="AlphaFoldDB" id="A0A1V1P8H4"/>
<evidence type="ECO:0000313" key="4">
    <source>
        <dbReference type="Proteomes" id="UP000189670"/>
    </source>
</evidence>
<dbReference type="EMBL" id="ATBP01000304">
    <property type="protein sequence ID" value="ETR71209.1"/>
    <property type="molecule type" value="Genomic_DNA"/>
</dbReference>
<reference evidence="4" key="1">
    <citation type="submission" date="2012-11" db="EMBL/GenBank/DDBJ databases">
        <authorList>
            <person name="Lucero-Rivera Y.E."/>
            <person name="Tovar-Ramirez D."/>
        </authorList>
    </citation>
    <scope>NUCLEOTIDE SEQUENCE [LARGE SCALE GENOMIC DNA]</scope>
    <source>
        <strain evidence="4">Araruama</strain>
    </source>
</reference>
<name>A0A1V1P8H4_9BACT</name>
<accession>A0A1V1P8H4</accession>
<dbReference type="InterPro" id="IPR011030">
    <property type="entry name" value="Lipovitellin_superhlx_dom"/>
</dbReference>
<dbReference type="SUPFAM" id="SSF48431">
    <property type="entry name" value="Lipovitellin-phosvitin complex, superhelical domain"/>
    <property type="match status" value="1"/>
</dbReference>
<protein>
    <recommendedName>
        <fullName evidence="2">Vitellogenin domain-containing protein</fullName>
    </recommendedName>
</protein>
<gene>
    <name evidence="3" type="ORF">OMM_02660</name>
</gene>
<keyword evidence="1" id="KW-0472">Membrane</keyword>
<keyword evidence="1" id="KW-0812">Transmembrane</keyword>
<sequence>MNDTTQPKRSKKIFLVIAGLIIAGFGYHYWSQDDNDNFFKQKPFTKQHPRPMLTERHCPIKLNWYTGAKQMYHLDIVKTDLTYPSALEGQSIDKEHAYALQIHMEISATLNIRIFGKNAVADIIYFGCQLSNVNVRAGESPDDLSRDEDLETLFRPFFLIAMHKNGLPDQFYFPPHLDNQSRTSLSEIIFALQTVVPSDARPGQNKWRSNEQHAFGKFKVEYMLEPHSCQSLIKQNIRCTALHDLDHAMLRTDQFQFRGIIEQSNHQITLSAENASWIESYAGEETFAIFVSQHAVWYRRQTKILLTPDQQYLDPELFIWETTMPVSDIIDAFASHEEKKGGQTIQNSNRQSEGQPLSSRLEMFQKDILANVSQEVILEHIQRLKQFLSKFPEESGFIPDLIKNLNINANTAAQIILILEMIGHEEAQNAISDIFLDYNQLPEIRLKAVISAGGISTPKPDLLDSLFRLIAQEQDSLDNLAMNRSDAAILSLGLLNETFYKAKNSVSANFIHNRLIGLLERYSDERHVVACIKALGNATMPEGEKYLIPYINSETPFIRQSAIKALGRLDVPEKENTIHDNDDTLSENSDARSITDNVSVRLIYQYHQENDPEIRQDIIKSVVKRREPEAVHLLDDILQEETDDTILDLIQSYLESYLQLY</sequence>
<evidence type="ECO:0000256" key="1">
    <source>
        <dbReference type="SAM" id="Phobius"/>
    </source>
</evidence>
<evidence type="ECO:0000313" key="3">
    <source>
        <dbReference type="EMBL" id="ETR71209.1"/>
    </source>
</evidence>
<organism evidence="3 4">
    <name type="scientific">Candidatus Magnetoglobus multicellularis str. Araruama</name>
    <dbReference type="NCBI Taxonomy" id="890399"/>
    <lineage>
        <taxon>Bacteria</taxon>
        <taxon>Pseudomonadati</taxon>
        <taxon>Thermodesulfobacteriota</taxon>
        <taxon>Desulfobacteria</taxon>
        <taxon>Desulfobacterales</taxon>
        <taxon>Desulfobacteraceae</taxon>
        <taxon>Candidatus Magnetoglobus</taxon>
    </lineage>
</organism>
<comment type="caution">
    <text evidence="3">The sequence shown here is derived from an EMBL/GenBank/DDBJ whole genome shotgun (WGS) entry which is preliminary data.</text>
</comment>
<feature type="transmembrane region" description="Helical" evidence="1">
    <location>
        <begin position="12"/>
        <end position="30"/>
    </location>
</feature>
<dbReference type="Pfam" id="PF01347">
    <property type="entry name" value="Vitellogenin_N"/>
    <property type="match status" value="1"/>
</dbReference>
<dbReference type="InterPro" id="IPR001747">
    <property type="entry name" value="Vitellogenin_N"/>
</dbReference>
<dbReference type="GO" id="GO:0005319">
    <property type="term" value="F:lipid transporter activity"/>
    <property type="evidence" value="ECO:0007669"/>
    <property type="project" value="InterPro"/>
</dbReference>
<keyword evidence="1" id="KW-1133">Transmembrane helix</keyword>
<dbReference type="Proteomes" id="UP000189670">
    <property type="component" value="Unassembled WGS sequence"/>
</dbReference>
<proteinExistence type="predicted"/>
<dbReference type="Gene3D" id="1.25.10.20">
    <property type="entry name" value="Vitellinogen, superhelical"/>
    <property type="match status" value="1"/>
</dbReference>
<feature type="domain" description="Vitellogenin" evidence="2">
    <location>
        <begin position="342"/>
        <end position="574"/>
    </location>
</feature>
<evidence type="ECO:0000259" key="2">
    <source>
        <dbReference type="Pfam" id="PF01347"/>
    </source>
</evidence>